<evidence type="ECO:0000256" key="1">
    <source>
        <dbReference type="SAM" id="Phobius"/>
    </source>
</evidence>
<feature type="transmembrane region" description="Helical" evidence="1">
    <location>
        <begin position="41"/>
        <end position="59"/>
    </location>
</feature>
<keyword evidence="3" id="KW-1185">Reference proteome</keyword>
<comment type="caution">
    <text evidence="2">The sequence shown here is derived from an EMBL/GenBank/DDBJ whole genome shotgun (WGS) entry which is preliminary data.</text>
</comment>
<reference evidence="2 3" key="1">
    <citation type="submission" date="2022-09" db="EMBL/GenBank/DDBJ databases">
        <title>Enrichment on poylsaccharides allowed isolation of novel metabolic and taxonomic groups of Haloarchaea.</title>
        <authorList>
            <person name="Sorokin D.Y."/>
            <person name="Elcheninov A.G."/>
            <person name="Khizhniak T.V."/>
            <person name="Kolganova T.V."/>
            <person name="Kublanov I.V."/>
        </authorList>
    </citation>
    <scope>NUCLEOTIDE SEQUENCE [LARGE SCALE GENOMIC DNA]</scope>
    <source>
        <strain evidence="2 3">AArc-m2/3/4</strain>
    </source>
</reference>
<dbReference type="EMBL" id="JAOPKB010000011">
    <property type="protein sequence ID" value="MCU4974283.1"/>
    <property type="molecule type" value="Genomic_DNA"/>
</dbReference>
<name>A0ABT2QH75_9EURY</name>
<dbReference type="Proteomes" id="UP001320972">
    <property type="component" value="Unassembled WGS sequence"/>
</dbReference>
<feature type="transmembrane region" description="Helical" evidence="1">
    <location>
        <begin position="17"/>
        <end position="34"/>
    </location>
</feature>
<dbReference type="RefSeq" id="WP_338008437.1">
    <property type="nucleotide sequence ID" value="NZ_JAOPKB010000011.1"/>
</dbReference>
<keyword evidence="1" id="KW-0812">Transmembrane</keyword>
<organism evidence="2 3">
    <name type="scientific">Natronoglomus mannanivorans</name>
    <dbReference type="NCBI Taxonomy" id="2979990"/>
    <lineage>
        <taxon>Archaea</taxon>
        <taxon>Methanobacteriati</taxon>
        <taxon>Methanobacteriota</taxon>
        <taxon>Stenosarchaea group</taxon>
        <taxon>Halobacteria</taxon>
        <taxon>Halobacteriales</taxon>
        <taxon>Natrialbaceae</taxon>
        <taxon>Natronoglomus</taxon>
    </lineage>
</organism>
<proteinExistence type="predicted"/>
<feature type="transmembrane region" description="Helical" evidence="1">
    <location>
        <begin position="79"/>
        <end position="101"/>
    </location>
</feature>
<evidence type="ECO:0000313" key="2">
    <source>
        <dbReference type="EMBL" id="MCU4974283.1"/>
    </source>
</evidence>
<gene>
    <name evidence="2" type="ORF">OB955_16275</name>
</gene>
<keyword evidence="1" id="KW-1133">Transmembrane helix</keyword>
<evidence type="ECO:0000313" key="3">
    <source>
        <dbReference type="Proteomes" id="UP001320972"/>
    </source>
</evidence>
<keyword evidence="1" id="KW-0472">Membrane</keyword>
<accession>A0ABT2QH75</accession>
<sequence>MNMETTPQSRLRTRVRWPAYLLSLLAAGVGHWYLGLWKRGVLWLGTYVLAVVFLSARSLSGAFDPENPFVVTAVQFDSVAYADVAVPLAVLLVCLLDVYLLGLVSDRGVEPEAQTETETET</sequence>
<protein>
    <submittedName>
        <fullName evidence="2">TM2 domain-containing protein</fullName>
    </submittedName>
</protein>